<organism evidence="1 2">
    <name type="scientific">Nepenthes gracilis</name>
    <name type="common">Slender pitcher plant</name>
    <dbReference type="NCBI Taxonomy" id="150966"/>
    <lineage>
        <taxon>Eukaryota</taxon>
        <taxon>Viridiplantae</taxon>
        <taxon>Streptophyta</taxon>
        <taxon>Embryophyta</taxon>
        <taxon>Tracheophyta</taxon>
        <taxon>Spermatophyta</taxon>
        <taxon>Magnoliopsida</taxon>
        <taxon>eudicotyledons</taxon>
        <taxon>Gunneridae</taxon>
        <taxon>Pentapetalae</taxon>
        <taxon>Caryophyllales</taxon>
        <taxon>Nepenthaceae</taxon>
        <taxon>Nepenthes</taxon>
    </lineage>
</organism>
<gene>
    <name evidence="1" type="ORF">Nepgr_028308</name>
</gene>
<name>A0AAD3TA30_NEPGR</name>
<evidence type="ECO:0000313" key="1">
    <source>
        <dbReference type="EMBL" id="GMH26465.1"/>
    </source>
</evidence>
<dbReference type="AlphaFoldDB" id="A0AAD3TA30"/>
<keyword evidence="2" id="KW-1185">Reference proteome</keyword>
<sequence length="105" mass="12336">MPPFRQIALFRKNSKPVINTNLATQLKKRKIVAPRTSYSTSFISAAPCLSQYSSGLFCLKSPWSSWERTFNVFGTWLASKFHPARKEKERLLDLYFPERDWNMHH</sequence>
<dbReference type="Proteomes" id="UP001279734">
    <property type="component" value="Unassembled WGS sequence"/>
</dbReference>
<comment type="caution">
    <text evidence="1">The sequence shown here is derived from an EMBL/GenBank/DDBJ whole genome shotgun (WGS) entry which is preliminary data.</text>
</comment>
<evidence type="ECO:0000313" key="2">
    <source>
        <dbReference type="Proteomes" id="UP001279734"/>
    </source>
</evidence>
<dbReference type="EMBL" id="BSYO01000031">
    <property type="protein sequence ID" value="GMH26465.1"/>
    <property type="molecule type" value="Genomic_DNA"/>
</dbReference>
<proteinExistence type="predicted"/>
<accession>A0AAD3TA30</accession>
<reference evidence="1" key="1">
    <citation type="submission" date="2023-05" db="EMBL/GenBank/DDBJ databases">
        <title>Nepenthes gracilis genome sequencing.</title>
        <authorList>
            <person name="Fukushima K."/>
        </authorList>
    </citation>
    <scope>NUCLEOTIDE SEQUENCE</scope>
    <source>
        <strain evidence="1">SING2019-196</strain>
    </source>
</reference>
<protein>
    <submittedName>
        <fullName evidence="1">Uncharacterized protein</fullName>
    </submittedName>
</protein>